<organism evidence="2 3">
    <name type="scientific">Cephaloticoccus primus</name>
    <dbReference type="NCBI Taxonomy" id="1548207"/>
    <lineage>
        <taxon>Bacteria</taxon>
        <taxon>Pseudomonadati</taxon>
        <taxon>Verrucomicrobiota</taxon>
        <taxon>Opitutia</taxon>
        <taxon>Opitutales</taxon>
        <taxon>Opitutaceae</taxon>
        <taxon>Cephaloticoccus</taxon>
    </lineage>
</organism>
<dbReference type="InterPro" id="IPR019887">
    <property type="entry name" value="Tscrpt_reg_AsnC/Lrp_C"/>
</dbReference>
<name>A0A139SPI5_9BACT</name>
<sequence length="183" mass="19152">MTSVLKLLIEGGQLDPAQLAQVAGLSEEALSEQLGQLKRDKVFLGWRPVLDLSRVAAAASSADGASSAAGAAGAAEAGGQGPVRAVIEVRLTPERGGGFNRLAQRISRFDEVDSCFLMSGGYDLLVFVKGPSLQRVAGFVSEKLSTLSGVLSTATHFQLRCYKDQGFLLDQGEGDGERLSVAP</sequence>
<evidence type="ECO:0000313" key="3">
    <source>
        <dbReference type="Proteomes" id="UP000070058"/>
    </source>
</evidence>
<proteinExistence type="predicted"/>
<dbReference type="AlphaFoldDB" id="A0A139SPI5"/>
<dbReference type="OrthoDB" id="66249at2"/>
<dbReference type="STRING" id="1548207.AXK11_04600"/>
<dbReference type="GO" id="GO:0043565">
    <property type="term" value="F:sequence-specific DNA binding"/>
    <property type="evidence" value="ECO:0007669"/>
    <property type="project" value="TreeGrafter"/>
</dbReference>
<reference evidence="3" key="1">
    <citation type="submission" date="2016-02" db="EMBL/GenBank/DDBJ databases">
        <authorList>
            <person name="Sanders J.G."/>
            <person name="Lin J.Y."/>
            <person name="Wertz J.T."/>
            <person name="Russell J.A."/>
            <person name="Moreau C.S."/>
            <person name="Powell S."/>
        </authorList>
    </citation>
    <scope>NUCLEOTIDE SEQUENCE [LARGE SCALE GENOMIC DNA]</scope>
    <source>
        <strain evidence="3">CAG34</strain>
    </source>
</reference>
<dbReference type="GO" id="GO:0043200">
    <property type="term" value="P:response to amino acid"/>
    <property type="evidence" value="ECO:0007669"/>
    <property type="project" value="TreeGrafter"/>
</dbReference>
<evidence type="ECO:0000259" key="1">
    <source>
        <dbReference type="Pfam" id="PF01037"/>
    </source>
</evidence>
<dbReference type="EMBL" id="LSZQ01000033">
    <property type="protein sequence ID" value="KXU36432.1"/>
    <property type="molecule type" value="Genomic_DNA"/>
</dbReference>
<keyword evidence="3" id="KW-1185">Reference proteome</keyword>
<dbReference type="PANTHER" id="PTHR30154:SF34">
    <property type="entry name" value="TRANSCRIPTIONAL REGULATOR AZLB"/>
    <property type="match status" value="1"/>
</dbReference>
<dbReference type="SUPFAM" id="SSF54909">
    <property type="entry name" value="Dimeric alpha+beta barrel"/>
    <property type="match status" value="1"/>
</dbReference>
<dbReference type="InterPro" id="IPR011008">
    <property type="entry name" value="Dimeric_a/b-barrel"/>
</dbReference>
<dbReference type="RefSeq" id="WP_068629696.1">
    <property type="nucleotide sequence ID" value="NZ_LSZQ01000033.1"/>
</dbReference>
<dbReference type="PANTHER" id="PTHR30154">
    <property type="entry name" value="LEUCINE-RESPONSIVE REGULATORY PROTEIN"/>
    <property type="match status" value="1"/>
</dbReference>
<dbReference type="Pfam" id="PF01037">
    <property type="entry name" value="AsnC_trans_reg"/>
    <property type="match status" value="1"/>
</dbReference>
<protein>
    <submittedName>
        <fullName evidence="2">AsnC family transcriptional regulator</fullName>
    </submittedName>
</protein>
<evidence type="ECO:0000313" key="2">
    <source>
        <dbReference type="EMBL" id="KXU36432.1"/>
    </source>
</evidence>
<dbReference type="Proteomes" id="UP000070058">
    <property type="component" value="Unassembled WGS sequence"/>
</dbReference>
<comment type="caution">
    <text evidence="2">The sequence shown here is derived from an EMBL/GenBank/DDBJ whole genome shotgun (WGS) entry which is preliminary data.</text>
</comment>
<dbReference type="Gene3D" id="3.30.70.920">
    <property type="match status" value="1"/>
</dbReference>
<feature type="domain" description="Transcription regulator AsnC/Lrp ligand binding" evidence="1">
    <location>
        <begin position="87"/>
        <end position="160"/>
    </location>
</feature>
<dbReference type="GO" id="GO:0005829">
    <property type="term" value="C:cytosol"/>
    <property type="evidence" value="ECO:0007669"/>
    <property type="project" value="TreeGrafter"/>
</dbReference>
<accession>A0A139SPI5</accession>
<gene>
    <name evidence="2" type="ORF">AXK11_04600</name>
</gene>